<feature type="binding site" evidence="9">
    <location>
        <begin position="59"/>
        <end position="68"/>
    </location>
    <ligand>
        <name>substrate</name>
    </ligand>
</feature>
<feature type="active site" description="Proton donor" evidence="9">
    <location>
        <position position="61"/>
    </location>
</feature>
<feature type="active site" description="For OMPdecase activity" evidence="10">
    <location>
        <position position="64"/>
    </location>
</feature>
<dbReference type="InterPro" id="IPR013785">
    <property type="entry name" value="Aldolase_TIM"/>
</dbReference>
<dbReference type="RefSeq" id="WP_133363877.1">
    <property type="nucleotide sequence ID" value="NZ_CP037940.1"/>
</dbReference>
<dbReference type="GO" id="GO:0005829">
    <property type="term" value="C:cytosol"/>
    <property type="evidence" value="ECO:0007669"/>
    <property type="project" value="TreeGrafter"/>
</dbReference>
<dbReference type="InterPro" id="IPR014732">
    <property type="entry name" value="OMPdecase"/>
</dbReference>
<dbReference type="KEGG" id="wei:EQG49_10165"/>
<dbReference type="GO" id="GO:0006207">
    <property type="term" value="P:'de novo' pyrimidine nucleobase biosynthetic process"/>
    <property type="evidence" value="ECO:0007669"/>
    <property type="project" value="InterPro"/>
</dbReference>
<evidence type="ECO:0000256" key="4">
    <source>
        <dbReference type="ARBA" id="ARBA00022793"/>
    </source>
</evidence>
<keyword evidence="6 9" id="KW-0456">Lyase</keyword>
<dbReference type="UniPathway" id="UPA00070">
    <property type="reaction ID" value="UER00120"/>
</dbReference>
<dbReference type="CDD" id="cd04725">
    <property type="entry name" value="OMP_decarboxylase_like"/>
    <property type="match status" value="1"/>
</dbReference>
<evidence type="ECO:0000256" key="12">
    <source>
        <dbReference type="RuleBase" id="RU000512"/>
    </source>
</evidence>
<evidence type="ECO:0000256" key="11">
    <source>
        <dbReference type="PIRSR" id="PIRSR614732-2"/>
    </source>
</evidence>
<accession>A0A4P6YVI3</accession>
<feature type="binding site" evidence="9 11">
    <location>
        <position position="9"/>
    </location>
    <ligand>
        <name>substrate</name>
    </ligand>
</feature>
<dbReference type="OrthoDB" id="9806203at2"/>
<dbReference type="Gene3D" id="3.20.20.70">
    <property type="entry name" value="Aldolase class I"/>
    <property type="match status" value="1"/>
</dbReference>
<dbReference type="SMART" id="SM00934">
    <property type="entry name" value="OMPdecase"/>
    <property type="match status" value="1"/>
</dbReference>
<feature type="binding site" evidence="9 11">
    <location>
        <position position="185"/>
    </location>
    <ligand>
        <name>substrate</name>
    </ligand>
</feature>
<keyword evidence="15" id="KW-1185">Reference proteome</keyword>
<comment type="subunit">
    <text evidence="3 9">Homodimer.</text>
</comment>
<comment type="catalytic activity">
    <reaction evidence="7 9 12">
        <text>orotidine 5'-phosphate + H(+) = UMP + CO2</text>
        <dbReference type="Rhea" id="RHEA:11596"/>
        <dbReference type="ChEBI" id="CHEBI:15378"/>
        <dbReference type="ChEBI" id="CHEBI:16526"/>
        <dbReference type="ChEBI" id="CHEBI:57538"/>
        <dbReference type="ChEBI" id="CHEBI:57865"/>
        <dbReference type="EC" id="4.1.1.23"/>
    </reaction>
</comment>
<dbReference type="PANTHER" id="PTHR32119">
    <property type="entry name" value="OROTIDINE 5'-PHOSPHATE DECARBOXYLASE"/>
    <property type="match status" value="1"/>
</dbReference>
<dbReference type="NCBIfam" id="NF001273">
    <property type="entry name" value="PRK00230.1"/>
    <property type="match status" value="1"/>
</dbReference>
<feature type="domain" description="Orotidine 5'-phosphate decarboxylase" evidence="13">
    <location>
        <begin position="3"/>
        <end position="230"/>
    </location>
</feature>
<feature type="binding site" evidence="9 11">
    <location>
        <position position="215"/>
    </location>
    <ligand>
        <name>substrate</name>
    </ligand>
</feature>
<organism evidence="14 15">
    <name type="scientific">Periweissella cryptocerci</name>
    <dbReference type="NCBI Taxonomy" id="2506420"/>
    <lineage>
        <taxon>Bacteria</taxon>
        <taxon>Bacillati</taxon>
        <taxon>Bacillota</taxon>
        <taxon>Bacilli</taxon>
        <taxon>Lactobacillales</taxon>
        <taxon>Lactobacillaceae</taxon>
        <taxon>Periweissella</taxon>
    </lineage>
</organism>
<evidence type="ECO:0000256" key="2">
    <source>
        <dbReference type="ARBA" id="ARBA00004861"/>
    </source>
</evidence>
<dbReference type="FunFam" id="3.20.20.70:FF:000015">
    <property type="entry name" value="Orotidine 5'-phosphate decarboxylase"/>
    <property type="match status" value="1"/>
</dbReference>
<evidence type="ECO:0000256" key="1">
    <source>
        <dbReference type="ARBA" id="ARBA00002356"/>
    </source>
</evidence>
<evidence type="ECO:0000256" key="3">
    <source>
        <dbReference type="ARBA" id="ARBA00011738"/>
    </source>
</evidence>
<feature type="active site" description="For OMPdecase activity" evidence="10">
    <location>
        <position position="61"/>
    </location>
</feature>
<evidence type="ECO:0000256" key="5">
    <source>
        <dbReference type="ARBA" id="ARBA00022975"/>
    </source>
</evidence>
<protein>
    <recommendedName>
        <fullName evidence="9">Orotidine 5'-phosphate decarboxylase</fullName>
        <ecNumber evidence="9">4.1.1.23</ecNumber>
    </recommendedName>
    <alternativeName>
        <fullName evidence="9">OMP decarboxylase</fullName>
        <shortName evidence="9">OMPDCase</shortName>
        <shortName evidence="9">OMPdecase</shortName>
    </alternativeName>
</protein>
<dbReference type="InterPro" id="IPR018089">
    <property type="entry name" value="OMPdecase_AS"/>
</dbReference>
<comment type="similarity">
    <text evidence="8 9">Belongs to the OMP decarboxylase family. Type 1 subfamily.</text>
</comment>
<reference evidence="15" key="1">
    <citation type="submission" date="2019-03" db="EMBL/GenBank/DDBJ databases">
        <title>Weissella sp. 26KH-42 Genome sequencing.</title>
        <authorList>
            <person name="Heo J."/>
            <person name="Kim S.-J."/>
            <person name="Kim J.-S."/>
            <person name="Hong S.-B."/>
            <person name="Kwon S.-W."/>
        </authorList>
    </citation>
    <scope>NUCLEOTIDE SEQUENCE [LARGE SCALE GENOMIC DNA]</scope>
    <source>
        <strain evidence="15">26KH-42</strain>
    </source>
</reference>
<evidence type="ECO:0000259" key="13">
    <source>
        <dbReference type="SMART" id="SM00934"/>
    </source>
</evidence>
<dbReference type="InterPro" id="IPR047596">
    <property type="entry name" value="OMPdecase_bac"/>
</dbReference>
<evidence type="ECO:0000313" key="15">
    <source>
        <dbReference type="Proteomes" id="UP000292886"/>
    </source>
</evidence>
<dbReference type="AlphaFoldDB" id="A0A4P6YVI3"/>
<dbReference type="NCBIfam" id="TIGR01740">
    <property type="entry name" value="pyrF"/>
    <property type="match status" value="1"/>
</dbReference>
<dbReference type="InterPro" id="IPR011060">
    <property type="entry name" value="RibuloseP-bd_barrel"/>
</dbReference>
<evidence type="ECO:0000256" key="6">
    <source>
        <dbReference type="ARBA" id="ARBA00023239"/>
    </source>
</evidence>
<gene>
    <name evidence="9 14" type="primary">pyrF</name>
    <name evidence="14" type="ORF">EQG49_10165</name>
</gene>
<dbReference type="EMBL" id="CP037940">
    <property type="protein sequence ID" value="QBO36800.1"/>
    <property type="molecule type" value="Genomic_DNA"/>
</dbReference>
<dbReference type="EC" id="4.1.1.23" evidence="9"/>
<sequence length="238" mass="25368">MKPVIIALDFENEQQAFAFLSKLDMPEKPYVKVGMELFYSAGPAFVRELKAQGFKIFLDVKMYDIPNTVEHAAYQIGQLGVDIVTVHAAGGARMIAGAKKGLLAGAKAAGFAQPTLLAITQLTSFSEAEMQVTQLVSVSMTTSVLYLAKLAQAAGADGVIASAYEARKIHEATSPDFLVITPGIRLTGDDAGDQSRIMTPAQAALETADGIVVGRSITKATDVHVAYKRVLTEFNGEK</sequence>
<comment type="function">
    <text evidence="1 9">Catalyzes the decarboxylation of orotidine 5'-monophosphate (OMP) to uridine 5'-monophosphate (UMP).</text>
</comment>
<feature type="binding site" evidence="9 11">
    <location>
        <position position="214"/>
    </location>
    <ligand>
        <name>substrate</name>
    </ligand>
</feature>
<dbReference type="HAMAP" id="MF_01200_B">
    <property type="entry name" value="OMPdecase_type1_B"/>
    <property type="match status" value="1"/>
</dbReference>
<name>A0A4P6YVI3_9LACO</name>
<evidence type="ECO:0000256" key="10">
    <source>
        <dbReference type="PIRSR" id="PIRSR614732-1"/>
    </source>
</evidence>
<dbReference type="Pfam" id="PF00215">
    <property type="entry name" value="OMPdecase"/>
    <property type="match status" value="1"/>
</dbReference>
<comment type="pathway">
    <text evidence="2 9 12">Pyrimidine metabolism; UMP biosynthesis via de novo pathway; UMP from orotate: step 2/2.</text>
</comment>
<feature type="active site" description="For OMPdecase activity" evidence="10">
    <location>
        <position position="59"/>
    </location>
</feature>
<dbReference type="SUPFAM" id="SSF51366">
    <property type="entry name" value="Ribulose-phoshate binding barrel"/>
    <property type="match status" value="1"/>
</dbReference>
<dbReference type="GO" id="GO:0044205">
    <property type="term" value="P:'de novo' UMP biosynthetic process"/>
    <property type="evidence" value="ECO:0007669"/>
    <property type="project" value="UniProtKB-UniRule"/>
</dbReference>
<evidence type="ECO:0000256" key="9">
    <source>
        <dbReference type="HAMAP-Rule" id="MF_01200"/>
    </source>
</evidence>
<dbReference type="InterPro" id="IPR001754">
    <property type="entry name" value="OMPdeCOase_dom"/>
</dbReference>
<keyword evidence="4 9" id="KW-0210">Decarboxylase</keyword>
<evidence type="ECO:0000256" key="8">
    <source>
        <dbReference type="ARBA" id="ARBA00061012"/>
    </source>
</evidence>
<evidence type="ECO:0000256" key="7">
    <source>
        <dbReference type="ARBA" id="ARBA00049157"/>
    </source>
</evidence>
<keyword evidence="5 9" id="KW-0665">Pyrimidine biosynthesis</keyword>
<dbReference type="GO" id="GO:0004590">
    <property type="term" value="F:orotidine-5'-phosphate decarboxylase activity"/>
    <property type="evidence" value="ECO:0007669"/>
    <property type="project" value="UniProtKB-UniRule"/>
</dbReference>
<feature type="binding site" evidence="9 11">
    <location>
        <position position="32"/>
    </location>
    <ligand>
        <name>substrate</name>
    </ligand>
</feature>
<dbReference type="PANTHER" id="PTHR32119:SF2">
    <property type="entry name" value="OROTIDINE 5'-PHOSPHATE DECARBOXYLASE"/>
    <property type="match status" value="1"/>
</dbReference>
<evidence type="ECO:0000313" key="14">
    <source>
        <dbReference type="EMBL" id="QBO36800.1"/>
    </source>
</evidence>
<dbReference type="Proteomes" id="UP000292886">
    <property type="component" value="Chromosome"/>
</dbReference>
<feature type="binding site" evidence="9 11">
    <location>
        <position position="194"/>
    </location>
    <ligand>
        <name>substrate</name>
    </ligand>
</feature>
<proteinExistence type="inferred from homology"/>
<feature type="binding site" evidence="9 11">
    <location>
        <position position="123"/>
    </location>
    <ligand>
        <name>substrate</name>
    </ligand>
</feature>
<dbReference type="PROSITE" id="PS00156">
    <property type="entry name" value="OMPDECASE"/>
    <property type="match status" value="1"/>
</dbReference>